<dbReference type="Gene3D" id="3.40.50.1220">
    <property type="entry name" value="TPP-binding domain"/>
    <property type="match status" value="1"/>
</dbReference>
<evidence type="ECO:0000259" key="6">
    <source>
        <dbReference type="Pfam" id="PF02776"/>
    </source>
</evidence>
<dbReference type="InterPro" id="IPR045229">
    <property type="entry name" value="TPP_enz"/>
</dbReference>
<dbReference type="Pfam" id="PF02776">
    <property type="entry name" value="TPP_enzyme_N"/>
    <property type="match status" value="1"/>
</dbReference>
<dbReference type="AlphaFoldDB" id="A0A317FAN2"/>
<dbReference type="Proteomes" id="UP000245765">
    <property type="component" value="Unassembled WGS sequence"/>
</dbReference>
<evidence type="ECO:0000259" key="4">
    <source>
        <dbReference type="Pfam" id="PF00205"/>
    </source>
</evidence>
<evidence type="ECO:0000259" key="5">
    <source>
        <dbReference type="Pfam" id="PF02775"/>
    </source>
</evidence>
<evidence type="ECO:0000256" key="3">
    <source>
        <dbReference type="RuleBase" id="RU362132"/>
    </source>
</evidence>
<dbReference type="Gene3D" id="3.40.50.970">
    <property type="match status" value="2"/>
</dbReference>
<evidence type="ECO:0000313" key="7">
    <source>
        <dbReference type="EMBL" id="PWS36191.1"/>
    </source>
</evidence>
<dbReference type="SUPFAM" id="SSF52518">
    <property type="entry name" value="Thiamin diphosphate-binding fold (THDP-binding)"/>
    <property type="match status" value="2"/>
</dbReference>
<sequence length="595" mass="63629">MGVWPHADTFKGVESINGPRGFRKVSMNVETPSGITVAQSYMAALKACGIRHVFANGGTDFAPIIEGILRNRQDGGDMPEFVTVPHEHVAVAMAQGYYLMSGNIAGAMVHVNVGTANTICALMNAARNNTPMFLASGRSPSTETGDPGSRDFWIHWAQENYDQAAMVREHVKWEYELRHGQPINTVVGRAVDIAMSEPKGPVYLQLPRELLGSPSTNPGPLPRGRAFGTVPAVADIHAIERAADMIAAAENPIIVMTTPANAATFKALGAFAEAHAIAVHTGPHAALSSSNPMNLGRVNGPALKAADLILVLNSPVPWVPKHMQPNKDARLIHIAPDPHFATYPFRGFEMDLAIAGDPAASLTILGDMLNIKLKDRGAATDRRRKLNGEKRQALLDSRRAAIEAASTESPISYVWAAHCVNEVKGANTTIAEEIGVPFDFLDIEDDRDFMATSLGSGSLGMGLGMGLGAKFAAPDRTVITTLGDGGYMFGCPTAAHFVSQAEKLPVLTMIMNNSEWHAVRDAVMSMYPDGLAAKANRLPIVNLSPSPDYHKIAEAFGGYGEKVDDPAKLKGAIGRALEQVALGRQATLNVVCQRR</sequence>
<dbReference type="InterPro" id="IPR029061">
    <property type="entry name" value="THDP-binding"/>
</dbReference>
<dbReference type="SUPFAM" id="SSF52467">
    <property type="entry name" value="DHS-like NAD/FAD-binding domain"/>
    <property type="match status" value="1"/>
</dbReference>
<dbReference type="InterPro" id="IPR011766">
    <property type="entry name" value="TPP_enzyme_TPP-bd"/>
</dbReference>
<feature type="domain" description="Thiamine pyrophosphate enzyme TPP-binding" evidence="5">
    <location>
        <begin position="440"/>
        <end position="579"/>
    </location>
</feature>
<evidence type="ECO:0000313" key="8">
    <source>
        <dbReference type="Proteomes" id="UP000245765"/>
    </source>
</evidence>
<name>A0A317FAN2_9PROT</name>
<dbReference type="GO" id="GO:0050660">
    <property type="term" value="F:flavin adenine dinucleotide binding"/>
    <property type="evidence" value="ECO:0007669"/>
    <property type="project" value="TreeGrafter"/>
</dbReference>
<feature type="domain" description="Thiamine pyrophosphate enzyme central" evidence="4">
    <location>
        <begin position="239"/>
        <end position="363"/>
    </location>
</feature>
<dbReference type="GO" id="GO:0000287">
    <property type="term" value="F:magnesium ion binding"/>
    <property type="evidence" value="ECO:0007669"/>
    <property type="project" value="InterPro"/>
</dbReference>
<dbReference type="GO" id="GO:0009099">
    <property type="term" value="P:L-valine biosynthetic process"/>
    <property type="evidence" value="ECO:0007669"/>
    <property type="project" value="TreeGrafter"/>
</dbReference>
<dbReference type="GO" id="GO:0005948">
    <property type="term" value="C:acetolactate synthase complex"/>
    <property type="evidence" value="ECO:0007669"/>
    <property type="project" value="TreeGrafter"/>
</dbReference>
<dbReference type="Pfam" id="PF00205">
    <property type="entry name" value="TPP_enzyme_M"/>
    <property type="match status" value="1"/>
</dbReference>
<reference evidence="8" key="1">
    <citation type="submission" date="2018-05" db="EMBL/GenBank/DDBJ databases">
        <authorList>
            <person name="Du Z."/>
            <person name="Wang X."/>
        </authorList>
    </citation>
    <scope>NUCLEOTIDE SEQUENCE [LARGE SCALE GENOMIC DNA]</scope>
    <source>
        <strain evidence="8">CQN31</strain>
    </source>
</reference>
<proteinExistence type="inferred from homology"/>
<gene>
    <name evidence="7" type="ORF">DFH01_13400</name>
</gene>
<dbReference type="CDD" id="cd07035">
    <property type="entry name" value="TPP_PYR_POX_like"/>
    <property type="match status" value="1"/>
</dbReference>
<comment type="similarity">
    <text evidence="1 3">Belongs to the TPP enzyme family.</text>
</comment>
<dbReference type="InterPro" id="IPR029035">
    <property type="entry name" value="DHS-like_NAD/FAD-binding_dom"/>
</dbReference>
<evidence type="ECO:0000256" key="1">
    <source>
        <dbReference type="ARBA" id="ARBA00007812"/>
    </source>
</evidence>
<keyword evidence="2 3" id="KW-0786">Thiamine pyrophosphate</keyword>
<dbReference type="InterPro" id="IPR012000">
    <property type="entry name" value="Thiamin_PyroP_enz_cen_dom"/>
</dbReference>
<dbReference type="PANTHER" id="PTHR18968">
    <property type="entry name" value="THIAMINE PYROPHOSPHATE ENZYMES"/>
    <property type="match status" value="1"/>
</dbReference>
<dbReference type="InterPro" id="IPR012001">
    <property type="entry name" value="Thiamin_PyroP_enz_TPP-bd_dom"/>
</dbReference>
<protein>
    <submittedName>
        <fullName evidence="7">Thiamine pyrophosphate-requiring protein</fullName>
    </submittedName>
</protein>
<comment type="caution">
    <text evidence="7">The sequence shown here is derived from an EMBL/GenBank/DDBJ whole genome shotgun (WGS) entry which is preliminary data.</text>
</comment>
<keyword evidence="8" id="KW-1185">Reference proteome</keyword>
<dbReference type="EMBL" id="QGNA01000003">
    <property type="protein sequence ID" value="PWS36191.1"/>
    <property type="molecule type" value="Genomic_DNA"/>
</dbReference>
<dbReference type="Pfam" id="PF02775">
    <property type="entry name" value="TPP_enzyme_C"/>
    <property type="match status" value="1"/>
</dbReference>
<organism evidence="7 8">
    <name type="scientific">Falsiroseomonas bella</name>
    <dbReference type="NCBI Taxonomy" id="2184016"/>
    <lineage>
        <taxon>Bacteria</taxon>
        <taxon>Pseudomonadati</taxon>
        <taxon>Pseudomonadota</taxon>
        <taxon>Alphaproteobacteria</taxon>
        <taxon>Acetobacterales</taxon>
        <taxon>Roseomonadaceae</taxon>
        <taxon>Falsiroseomonas</taxon>
    </lineage>
</organism>
<dbReference type="GO" id="GO:0009097">
    <property type="term" value="P:isoleucine biosynthetic process"/>
    <property type="evidence" value="ECO:0007669"/>
    <property type="project" value="TreeGrafter"/>
</dbReference>
<dbReference type="GO" id="GO:0003984">
    <property type="term" value="F:acetolactate synthase activity"/>
    <property type="evidence" value="ECO:0007669"/>
    <property type="project" value="TreeGrafter"/>
</dbReference>
<dbReference type="PANTHER" id="PTHR18968:SF13">
    <property type="entry name" value="ACETOLACTATE SYNTHASE CATALYTIC SUBUNIT, MITOCHONDRIAL"/>
    <property type="match status" value="1"/>
</dbReference>
<dbReference type="NCBIfam" id="NF006203">
    <property type="entry name" value="PRK08327.1"/>
    <property type="match status" value="1"/>
</dbReference>
<feature type="domain" description="Thiamine pyrophosphate enzyme N-terminal TPP-binding" evidence="6">
    <location>
        <begin position="36"/>
        <end position="166"/>
    </location>
</feature>
<accession>A0A317FAN2</accession>
<evidence type="ECO:0000256" key="2">
    <source>
        <dbReference type="ARBA" id="ARBA00023052"/>
    </source>
</evidence>
<dbReference type="GO" id="GO:0030976">
    <property type="term" value="F:thiamine pyrophosphate binding"/>
    <property type="evidence" value="ECO:0007669"/>
    <property type="project" value="InterPro"/>
</dbReference>